<dbReference type="PANTHER" id="PTHR47040">
    <property type="entry name" value="OSJNBA0068L06.9 PROTEIN"/>
    <property type="match status" value="1"/>
</dbReference>
<keyword evidence="2" id="KW-1185">Reference proteome</keyword>
<dbReference type="PRINTS" id="PR00727">
    <property type="entry name" value="LEADERPTASE"/>
</dbReference>
<dbReference type="InterPro" id="IPR053307">
    <property type="entry name" value="Mitochondrial_IM_protease"/>
</dbReference>
<sequence length="254" mass="25777">MAHRVSARYFGLKLGEALQAAAAAAQSSATASLSEALQRGMAAYRARLTMPMLIGGAAMAPTLNPKGASQPDAVEHLLVRLLPRPSERSVFAGDVVAFTSPLTLAVAAGPAGVAGLPLGGGGAAAAAAADQEELAERLRHSAMVRRVAAMPGDELVTGEEEDSESFVVPEGHCWVLADNEAMQPPHVIDSRSFGPLPLVNIVGRILYAARSESDHGPVENSEEGMAADAPVVEAELDIGALCGGGGGGGGPGEE</sequence>
<dbReference type="Gene3D" id="2.10.109.10">
    <property type="entry name" value="Umud Fragment, subunit A"/>
    <property type="match status" value="1"/>
</dbReference>
<dbReference type="STRING" id="554055.A0A2P6V0N0"/>
<evidence type="ECO:0000313" key="2">
    <source>
        <dbReference type="Proteomes" id="UP000239649"/>
    </source>
</evidence>
<dbReference type="GO" id="GO:0008236">
    <property type="term" value="F:serine-type peptidase activity"/>
    <property type="evidence" value="ECO:0007669"/>
    <property type="project" value="InterPro"/>
</dbReference>
<gene>
    <name evidence="1" type="ORF">C2E20_8714</name>
</gene>
<evidence type="ECO:0000313" key="1">
    <source>
        <dbReference type="EMBL" id="PSC67635.1"/>
    </source>
</evidence>
<comment type="caution">
    <text evidence="1">The sequence shown here is derived from an EMBL/GenBank/DDBJ whole genome shotgun (WGS) entry which is preliminary data.</text>
</comment>
<dbReference type="SUPFAM" id="SSF51306">
    <property type="entry name" value="LexA/Signal peptidase"/>
    <property type="match status" value="1"/>
</dbReference>
<dbReference type="GO" id="GO:0016020">
    <property type="term" value="C:membrane"/>
    <property type="evidence" value="ECO:0007669"/>
    <property type="project" value="InterPro"/>
</dbReference>
<organism evidence="1 2">
    <name type="scientific">Micractinium conductrix</name>
    <dbReference type="NCBI Taxonomy" id="554055"/>
    <lineage>
        <taxon>Eukaryota</taxon>
        <taxon>Viridiplantae</taxon>
        <taxon>Chlorophyta</taxon>
        <taxon>core chlorophytes</taxon>
        <taxon>Trebouxiophyceae</taxon>
        <taxon>Chlorellales</taxon>
        <taxon>Chlorellaceae</taxon>
        <taxon>Chlorella clade</taxon>
        <taxon>Micractinium</taxon>
    </lineage>
</organism>
<protein>
    <submittedName>
        <fullName evidence="1">Peptidase S24 S26A S26B S26C family</fullName>
    </submittedName>
</protein>
<accession>A0A2P6V0N0</accession>
<dbReference type="EMBL" id="LHPF02000052">
    <property type="protein sequence ID" value="PSC67635.1"/>
    <property type="molecule type" value="Genomic_DNA"/>
</dbReference>
<proteinExistence type="predicted"/>
<dbReference type="Proteomes" id="UP000239649">
    <property type="component" value="Unassembled WGS sequence"/>
</dbReference>
<dbReference type="InterPro" id="IPR036286">
    <property type="entry name" value="LexA/Signal_pep-like_sf"/>
</dbReference>
<dbReference type="CDD" id="cd06462">
    <property type="entry name" value="Peptidase_S24_S26"/>
    <property type="match status" value="1"/>
</dbReference>
<name>A0A2P6V0N0_9CHLO</name>
<dbReference type="GO" id="GO:0006508">
    <property type="term" value="P:proteolysis"/>
    <property type="evidence" value="ECO:0007669"/>
    <property type="project" value="InterPro"/>
</dbReference>
<dbReference type="AlphaFoldDB" id="A0A2P6V0N0"/>
<dbReference type="OrthoDB" id="308440at2759"/>
<dbReference type="InterPro" id="IPR000223">
    <property type="entry name" value="Pept_S26A_signal_pept_1"/>
</dbReference>
<dbReference type="PANTHER" id="PTHR47040:SF1">
    <property type="entry name" value="MITOCHONDRIAL ATP-INDEPENDENT INNER MEMBRANE PROTEASE SUBUNIT 2"/>
    <property type="match status" value="1"/>
</dbReference>
<reference evidence="1 2" key="1">
    <citation type="journal article" date="2018" name="Plant J.">
        <title>Genome sequences of Chlorella sorokiniana UTEX 1602 and Micractinium conductrix SAG 241.80: implications to maltose excretion by a green alga.</title>
        <authorList>
            <person name="Arriola M.B."/>
            <person name="Velmurugan N."/>
            <person name="Zhang Y."/>
            <person name="Plunkett M.H."/>
            <person name="Hondzo H."/>
            <person name="Barney B.M."/>
        </authorList>
    </citation>
    <scope>NUCLEOTIDE SEQUENCE [LARGE SCALE GENOMIC DNA]</scope>
    <source>
        <strain evidence="1 2">SAG 241.80</strain>
    </source>
</reference>